<dbReference type="GO" id="GO:0006261">
    <property type="term" value="P:DNA-templated DNA replication"/>
    <property type="evidence" value="ECO:0007669"/>
    <property type="project" value="InterPro"/>
</dbReference>
<dbReference type="FunFam" id="1.10.150.20:FF:000002">
    <property type="entry name" value="DNA polymerase I"/>
    <property type="match status" value="1"/>
</dbReference>
<keyword evidence="9" id="KW-0234">DNA repair</keyword>
<keyword evidence="6" id="KW-0227">DNA damage</keyword>
<evidence type="ECO:0000256" key="1">
    <source>
        <dbReference type="ARBA" id="ARBA00007705"/>
    </source>
</evidence>
<evidence type="ECO:0000259" key="11">
    <source>
        <dbReference type="SMART" id="SM00482"/>
    </source>
</evidence>
<gene>
    <name evidence="12" type="ORF">METZ01_LOCUS234346</name>
</gene>
<dbReference type="InterPro" id="IPR002298">
    <property type="entry name" value="DNA_polymerase_A"/>
</dbReference>
<dbReference type="InterPro" id="IPR001098">
    <property type="entry name" value="DNA-dir_DNA_pol_A_palm_dom"/>
</dbReference>
<dbReference type="Gene3D" id="3.30.70.370">
    <property type="match status" value="1"/>
</dbReference>
<dbReference type="CDD" id="cd08637">
    <property type="entry name" value="DNA_pol_A_pol_I_C"/>
    <property type="match status" value="1"/>
</dbReference>
<keyword evidence="8" id="KW-0238">DNA-binding</keyword>
<reference evidence="12" key="1">
    <citation type="submission" date="2018-05" db="EMBL/GenBank/DDBJ databases">
        <authorList>
            <person name="Lanie J.A."/>
            <person name="Ng W.-L."/>
            <person name="Kazmierczak K.M."/>
            <person name="Andrzejewski T.M."/>
            <person name="Davidsen T.M."/>
            <person name="Wayne K.J."/>
            <person name="Tettelin H."/>
            <person name="Glass J.I."/>
            <person name="Rusch D."/>
            <person name="Podicherti R."/>
            <person name="Tsui H.-C.T."/>
            <person name="Winkler M.E."/>
        </authorList>
    </citation>
    <scope>NUCLEOTIDE SEQUENCE</scope>
</reference>
<evidence type="ECO:0000256" key="6">
    <source>
        <dbReference type="ARBA" id="ARBA00022763"/>
    </source>
</evidence>
<dbReference type="InterPro" id="IPR043502">
    <property type="entry name" value="DNA/RNA_pol_sf"/>
</dbReference>
<dbReference type="SMART" id="SM00482">
    <property type="entry name" value="POLAc"/>
    <property type="match status" value="1"/>
</dbReference>
<accession>A0A382H2V4</accession>
<evidence type="ECO:0000256" key="3">
    <source>
        <dbReference type="ARBA" id="ARBA00022679"/>
    </source>
</evidence>
<keyword evidence="3" id="KW-0808">Transferase</keyword>
<keyword evidence="7" id="KW-0239">DNA-directed DNA polymerase</keyword>
<dbReference type="Gene3D" id="1.20.1060.10">
    <property type="entry name" value="Taq DNA Polymerase, Chain T, domain 4"/>
    <property type="match status" value="1"/>
</dbReference>
<dbReference type="AlphaFoldDB" id="A0A382H2V4"/>
<dbReference type="SUPFAM" id="SSF56672">
    <property type="entry name" value="DNA/RNA polymerases"/>
    <property type="match status" value="1"/>
</dbReference>
<evidence type="ECO:0000256" key="10">
    <source>
        <dbReference type="ARBA" id="ARBA00049244"/>
    </source>
</evidence>
<dbReference type="Gene3D" id="1.10.150.20">
    <property type="entry name" value="5' to 3' exonuclease, C-terminal subdomain"/>
    <property type="match status" value="1"/>
</dbReference>
<evidence type="ECO:0000256" key="2">
    <source>
        <dbReference type="ARBA" id="ARBA00012417"/>
    </source>
</evidence>
<keyword evidence="5" id="KW-0235">DNA replication</keyword>
<sequence length="395" mass="44955">MAAMEHAGIRVDPEILRAISDDLAQKIERAAIRIEELAGEPFNLNSPAQLGQILFEKLDLDPNARRTAKSKQYKTDEMVLTRLSHEHEIARQILDYRLCTKLKSTYLDMLPGAIFSKTGRIHTSYEQAVAATGRMQSSGPNLQNIPIRTEQGREIRKAFVPGGPGYTLLSADYSQIELRIIAEICGDRRMNEAFFEEEDIHTVTASRIYNVPPSMVDDDMRRQSKTVNFGIIYGISAFGLSERLGLPRKVGQQFIEQYFEEYPGVRRYMDETIAFCRENGYVQTMLGRRRYLKDINSRNRAIRAAAERNAINSPIQGTAADMVKLAMGAIHIQQVERGWKTKMLLQVHDELVFDLYLEEEEEVRQVVEEAMQKAIPMKVPIVVEMGTGDTWLDAH</sequence>
<dbReference type="Pfam" id="PF00476">
    <property type="entry name" value="DNA_pol_A"/>
    <property type="match status" value="1"/>
</dbReference>
<dbReference type="PANTHER" id="PTHR10133:SF27">
    <property type="entry name" value="DNA POLYMERASE NU"/>
    <property type="match status" value="1"/>
</dbReference>
<keyword evidence="4" id="KW-0548">Nucleotidyltransferase</keyword>
<dbReference type="GO" id="GO:0003887">
    <property type="term" value="F:DNA-directed DNA polymerase activity"/>
    <property type="evidence" value="ECO:0007669"/>
    <property type="project" value="UniProtKB-KW"/>
</dbReference>
<dbReference type="EC" id="2.7.7.7" evidence="2"/>
<comment type="catalytic activity">
    <reaction evidence="10">
        <text>DNA(n) + a 2'-deoxyribonucleoside 5'-triphosphate = DNA(n+1) + diphosphate</text>
        <dbReference type="Rhea" id="RHEA:22508"/>
        <dbReference type="Rhea" id="RHEA-COMP:17339"/>
        <dbReference type="Rhea" id="RHEA-COMP:17340"/>
        <dbReference type="ChEBI" id="CHEBI:33019"/>
        <dbReference type="ChEBI" id="CHEBI:61560"/>
        <dbReference type="ChEBI" id="CHEBI:173112"/>
        <dbReference type="EC" id="2.7.7.7"/>
    </reaction>
</comment>
<name>A0A382H2V4_9ZZZZ</name>
<dbReference type="PANTHER" id="PTHR10133">
    <property type="entry name" value="DNA POLYMERASE I"/>
    <property type="match status" value="1"/>
</dbReference>
<evidence type="ECO:0000256" key="4">
    <source>
        <dbReference type="ARBA" id="ARBA00022695"/>
    </source>
</evidence>
<evidence type="ECO:0000256" key="9">
    <source>
        <dbReference type="ARBA" id="ARBA00023204"/>
    </source>
</evidence>
<organism evidence="12">
    <name type="scientific">marine metagenome</name>
    <dbReference type="NCBI Taxonomy" id="408172"/>
    <lineage>
        <taxon>unclassified sequences</taxon>
        <taxon>metagenomes</taxon>
        <taxon>ecological metagenomes</taxon>
    </lineage>
</organism>
<dbReference type="FunFam" id="1.20.1060.10:FF:000001">
    <property type="entry name" value="DNA polymerase I"/>
    <property type="match status" value="1"/>
</dbReference>
<proteinExistence type="inferred from homology"/>
<dbReference type="PRINTS" id="PR00868">
    <property type="entry name" value="DNAPOLI"/>
</dbReference>
<evidence type="ECO:0000256" key="5">
    <source>
        <dbReference type="ARBA" id="ARBA00022705"/>
    </source>
</evidence>
<dbReference type="GO" id="GO:0006302">
    <property type="term" value="P:double-strand break repair"/>
    <property type="evidence" value="ECO:0007669"/>
    <property type="project" value="TreeGrafter"/>
</dbReference>
<dbReference type="GO" id="GO:0003677">
    <property type="term" value="F:DNA binding"/>
    <property type="evidence" value="ECO:0007669"/>
    <property type="project" value="UniProtKB-KW"/>
</dbReference>
<evidence type="ECO:0000256" key="7">
    <source>
        <dbReference type="ARBA" id="ARBA00022932"/>
    </source>
</evidence>
<dbReference type="PROSITE" id="PS00447">
    <property type="entry name" value="DNA_POLYMERASE_A"/>
    <property type="match status" value="1"/>
</dbReference>
<dbReference type="EMBL" id="UINC01058808">
    <property type="protein sequence ID" value="SVB81492.1"/>
    <property type="molecule type" value="Genomic_DNA"/>
</dbReference>
<comment type="similarity">
    <text evidence="1">Belongs to the DNA polymerase type-A family.</text>
</comment>
<dbReference type="InterPro" id="IPR019760">
    <property type="entry name" value="DNA-dir_DNA_pol_A_CS"/>
</dbReference>
<evidence type="ECO:0000256" key="8">
    <source>
        <dbReference type="ARBA" id="ARBA00023125"/>
    </source>
</evidence>
<feature type="domain" description="DNA-directed DNA polymerase family A palm" evidence="11">
    <location>
        <begin position="152"/>
        <end position="359"/>
    </location>
</feature>
<evidence type="ECO:0000313" key="12">
    <source>
        <dbReference type="EMBL" id="SVB81492.1"/>
    </source>
</evidence>
<protein>
    <recommendedName>
        <fullName evidence="2">DNA-directed DNA polymerase</fullName>
        <ecNumber evidence="2">2.7.7.7</ecNumber>
    </recommendedName>
</protein>